<evidence type="ECO:0000256" key="3">
    <source>
        <dbReference type="ARBA" id="ARBA00022692"/>
    </source>
</evidence>
<evidence type="ECO:0000313" key="9">
    <source>
        <dbReference type="Proteomes" id="UP000628017"/>
    </source>
</evidence>
<accession>A0A916QRE1</accession>
<comment type="caution">
    <text evidence="8">The sequence shown here is derived from an EMBL/GenBank/DDBJ whole genome shotgun (WGS) entry which is preliminary data.</text>
</comment>
<evidence type="ECO:0000256" key="4">
    <source>
        <dbReference type="ARBA" id="ARBA00022989"/>
    </source>
</evidence>
<dbReference type="PROSITE" id="PS50850">
    <property type="entry name" value="MFS"/>
    <property type="match status" value="1"/>
</dbReference>
<dbReference type="GO" id="GO:0022857">
    <property type="term" value="F:transmembrane transporter activity"/>
    <property type="evidence" value="ECO:0007669"/>
    <property type="project" value="InterPro"/>
</dbReference>
<comment type="subcellular location">
    <subcellularLocation>
        <location evidence="1">Cell membrane</location>
        <topology evidence="1">Multi-pass membrane protein</topology>
    </subcellularLocation>
</comment>
<keyword evidence="9" id="KW-1185">Reference proteome</keyword>
<dbReference type="Gene3D" id="1.20.1250.20">
    <property type="entry name" value="MFS general substrate transporter like domains"/>
    <property type="match status" value="1"/>
</dbReference>
<dbReference type="GO" id="GO:0005886">
    <property type="term" value="C:plasma membrane"/>
    <property type="evidence" value="ECO:0007669"/>
    <property type="project" value="UniProtKB-SubCell"/>
</dbReference>
<dbReference type="InterPro" id="IPR011701">
    <property type="entry name" value="MFS"/>
</dbReference>
<feature type="transmembrane region" description="Helical" evidence="6">
    <location>
        <begin position="297"/>
        <end position="320"/>
    </location>
</feature>
<feature type="domain" description="Major facilitator superfamily (MFS) profile" evidence="7">
    <location>
        <begin position="10"/>
        <end position="383"/>
    </location>
</feature>
<gene>
    <name evidence="8" type="ORF">GCM10011498_04150</name>
</gene>
<protein>
    <submittedName>
        <fullName evidence="8">MFS transporter</fullName>
    </submittedName>
</protein>
<feature type="transmembrane region" description="Helical" evidence="6">
    <location>
        <begin position="272"/>
        <end position="291"/>
    </location>
</feature>
<keyword evidence="2" id="KW-1003">Cell membrane</keyword>
<reference evidence="8" key="1">
    <citation type="journal article" date="2014" name="Int. J. Syst. Evol. Microbiol.">
        <title>Complete genome sequence of Corynebacterium casei LMG S-19264T (=DSM 44701T), isolated from a smear-ripened cheese.</title>
        <authorList>
            <consortium name="US DOE Joint Genome Institute (JGI-PGF)"/>
            <person name="Walter F."/>
            <person name="Albersmeier A."/>
            <person name="Kalinowski J."/>
            <person name="Ruckert C."/>
        </authorList>
    </citation>
    <scope>NUCLEOTIDE SEQUENCE</scope>
    <source>
        <strain evidence="8">CGMCC 1.15880</strain>
    </source>
</reference>
<dbReference type="Proteomes" id="UP000628017">
    <property type="component" value="Unassembled WGS sequence"/>
</dbReference>
<feature type="transmembrane region" description="Helical" evidence="6">
    <location>
        <begin position="218"/>
        <end position="238"/>
    </location>
</feature>
<keyword evidence="3 6" id="KW-0812">Transmembrane</keyword>
<feature type="transmembrane region" description="Helical" evidence="6">
    <location>
        <begin position="332"/>
        <end position="355"/>
    </location>
</feature>
<proteinExistence type="predicted"/>
<dbReference type="PANTHER" id="PTHR43124:SF3">
    <property type="entry name" value="CHLORAMPHENICOL EFFLUX PUMP RV0191"/>
    <property type="match status" value="1"/>
</dbReference>
<dbReference type="RefSeq" id="WP_188670436.1">
    <property type="nucleotide sequence ID" value="NZ_BMKA01000001.1"/>
</dbReference>
<evidence type="ECO:0000256" key="2">
    <source>
        <dbReference type="ARBA" id="ARBA00022475"/>
    </source>
</evidence>
<feature type="transmembrane region" description="Helical" evidence="6">
    <location>
        <begin position="47"/>
        <end position="71"/>
    </location>
</feature>
<organism evidence="8 9">
    <name type="scientific">Neptunicoccus cionae</name>
    <dbReference type="NCBI Taxonomy" id="2035344"/>
    <lineage>
        <taxon>Bacteria</taxon>
        <taxon>Pseudomonadati</taxon>
        <taxon>Pseudomonadota</taxon>
        <taxon>Alphaproteobacteria</taxon>
        <taxon>Rhodobacterales</taxon>
        <taxon>Paracoccaceae</taxon>
        <taxon>Neptunicoccus</taxon>
    </lineage>
</organism>
<evidence type="ECO:0000259" key="7">
    <source>
        <dbReference type="PROSITE" id="PS50850"/>
    </source>
</evidence>
<dbReference type="PANTHER" id="PTHR43124">
    <property type="entry name" value="PURINE EFFLUX PUMP PBUE"/>
    <property type="match status" value="1"/>
</dbReference>
<feature type="transmembrane region" description="Helical" evidence="6">
    <location>
        <begin position="135"/>
        <end position="155"/>
    </location>
</feature>
<evidence type="ECO:0000256" key="5">
    <source>
        <dbReference type="ARBA" id="ARBA00023136"/>
    </source>
</evidence>
<sequence length="392" mass="40668">MTDAQKSVLTVFLLWFAGLGAATQFAKFSLIFTDLSAHYADSGAGPLLGFLVSGISLLGIVFGLTAGVLVGRFGVRRLLIAGMVLGAVASLIEGALPPLGVMLGVRLIEGLSHLVVVVAAPTLISQISQPRFQPLAMSLWSTFFGVAYALTAWFGTPLVAAFGLSSLFYVHAVWMFGMAAALWAVLPKDSAGAPVKSLGILRQHIEIYTDPARAAPGLAWLCYTLTFVAILTVIPPFLPDDSRATVLGIMPLAGICVSMTLGVLLQRWFAPVLVVVFGFTCAGLATLGFALSAGNPLFAVLMFAALGFVQGANFSAVPALNPTAEARAHAQGAVAQMGNLGNALGTPVVLVMIGLFGFSGLIAFALIAFGAGIAVHLGLARKRAVLARRTAI</sequence>
<dbReference type="SUPFAM" id="SSF103473">
    <property type="entry name" value="MFS general substrate transporter"/>
    <property type="match status" value="1"/>
</dbReference>
<dbReference type="AlphaFoldDB" id="A0A916QRE1"/>
<feature type="transmembrane region" description="Helical" evidence="6">
    <location>
        <begin position="244"/>
        <end position="265"/>
    </location>
</feature>
<reference evidence="8" key="2">
    <citation type="submission" date="2020-09" db="EMBL/GenBank/DDBJ databases">
        <authorList>
            <person name="Sun Q."/>
            <person name="Zhou Y."/>
        </authorList>
    </citation>
    <scope>NUCLEOTIDE SEQUENCE</scope>
    <source>
        <strain evidence="8">CGMCC 1.15880</strain>
    </source>
</reference>
<feature type="transmembrane region" description="Helical" evidence="6">
    <location>
        <begin position="361"/>
        <end position="379"/>
    </location>
</feature>
<feature type="transmembrane region" description="Helical" evidence="6">
    <location>
        <begin position="103"/>
        <end position="123"/>
    </location>
</feature>
<keyword evidence="5 6" id="KW-0472">Membrane</keyword>
<dbReference type="InterPro" id="IPR036259">
    <property type="entry name" value="MFS_trans_sf"/>
</dbReference>
<feature type="transmembrane region" description="Helical" evidence="6">
    <location>
        <begin position="78"/>
        <end position="97"/>
    </location>
</feature>
<dbReference type="InterPro" id="IPR050189">
    <property type="entry name" value="MFS_Efflux_Transporters"/>
</dbReference>
<name>A0A916QRE1_9RHOB</name>
<feature type="transmembrane region" description="Helical" evidence="6">
    <location>
        <begin position="167"/>
        <end position="186"/>
    </location>
</feature>
<dbReference type="InterPro" id="IPR020846">
    <property type="entry name" value="MFS_dom"/>
</dbReference>
<evidence type="ECO:0000313" key="8">
    <source>
        <dbReference type="EMBL" id="GGA07476.1"/>
    </source>
</evidence>
<evidence type="ECO:0000256" key="1">
    <source>
        <dbReference type="ARBA" id="ARBA00004651"/>
    </source>
</evidence>
<evidence type="ECO:0000256" key="6">
    <source>
        <dbReference type="SAM" id="Phobius"/>
    </source>
</evidence>
<keyword evidence="4 6" id="KW-1133">Transmembrane helix</keyword>
<dbReference type="EMBL" id="BMKA01000001">
    <property type="protein sequence ID" value="GGA07476.1"/>
    <property type="molecule type" value="Genomic_DNA"/>
</dbReference>
<dbReference type="Pfam" id="PF07690">
    <property type="entry name" value="MFS_1"/>
    <property type="match status" value="1"/>
</dbReference>